<evidence type="ECO:0000259" key="1">
    <source>
        <dbReference type="Pfam" id="PF13521"/>
    </source>
</evidence>
<dbReference type="InterPro" id="IPR038727">
    <property type="entry name" value="NadR/Ttd14_AAA_dom"/>
</dbReference>
<dbReference type="InterPro" id="IPR027417">
    <property type="entry name" value="P-loop_NTPase"/>
</dbReference>
<evidence type="ECO:0000313" key="2">
    <source>
        <dbReference type="EMBL" id="OAM78596.1"/>
    </source>
</evidence>
<accession>A0A178I2U7</accession>
<keyword evidence="3" id="KW-1185">Reference proteome</keyword>
<name>A0A178I2U7_9HYPH</name>
<dbReference type="Proteomes" id="UP000078389">
    <property type="component" value="Unassembled WGS sequence"/>
</dbReference>
<gene>
    <name evidence="2" type="ORF">A3840_05735</name>
</gene>
<organism evidence="2 3">
    <name type="scientific">Devosia elaeis</name>
    <dbReference type="NCBI Taxonomy" id="1770058"/>
    <lineage>
        <taxon>Bacteria</taxon>
        <taxon>Pseudomonadati</taxon>
        <taxon>Pseudomonadota</taxon>
        <taxon>Alphaproteobacteria</taxon>
        <taxon>Hyphomicrobiales</taxon>
        <taxon>Devosiaceae</taxon>
        <taxon>Devosia</taxon>
    </lineage>
</organism>
<sequence length="183" mass="20483">MTIHADNLFILTGAPGAGKTTLLDALAAHGLRVGREAARAVIQVQKAIDGPALQWRDPARFAELMLDRDIQTHENLRLDPAPALCDRGIPDLVAYGRILRLAETDHFARAAALYRYNSKVFFAPPWREIYADDAERIEGWEHAQRIYGPMRDAYAELGYRIVELPKAPVTDRLAFVLDEIAHA</sequence>
<comment type="caution">
    <text evidence="2">The sequence shown here is derived from an EMBL/GenBank/DDBJ whole genome shotgun (WGS) entry which is preliminary data.</text>
</comment>
<dbReference type="AlphaFoldDB" id="A0A178I2U7"/>
<dbReference type="RefSeq" id="WP_067453241.1">
    <property type="nucleotide sequence ID" value="NZ_LVVY01000068.1"/>
</dbReference>
<dbReference type="EMBL" id="LVVY01000068">
    <property type="protein sequence ID" value="OAM78596.1"/>
    <property type="molecule type" value="Genomic_DNA"/>
</dbReference>
<dbReference type="SUPFAM" id="SSF52540">
    <property type="entry name" value="P-loop containing nucleoside triphosphate hydrolases"/>
    <property type="match status" value="1"/>
</dbReference>
<dbReference type="STRING" id="1770058.A3840_05735"/>
<protein>
    <recommendedName>
        <fullName evidence="1">NadR/Ttd14 AAA domain-containing protein</fullName>
    </recommendedName>
</protein>
<reference evidence="2 3" key="1">
    <citation type="submission" date="2016-03" db="EMBL/GenBank/DDBJ databases">
        <title>Genome sequencing of Devosia sp. S37.</title>
        <authorList>
            <person name="Mohd Nor M."/>
        </authorList>
    </citation>
    <scope>NUCLEOTIDE SEQUENCE [LARGE SCALE GENOMIC DNA]</scope>
    <source>
        <strain evidence="2 3">S37</strain>
    </source>
</reference>
<dbReference type="Gene3D" id="3.40.50.300">
    <property type="entry name" value="P-loop containing nucleotide triphosphate hydrolases"/>
    <property type="match status" value="1"/>
</dbReference>
<dbReference type="Pfam" id="PF13521">
    <property type="entry name" value="AAA_28"/>
    <property type="match status" value="1"/>
</dbReference>
<feature type="domain" description="NadR/Ttd14 AAA" evidence="1">
    <location>
        <begin position="9"/>
        <end position="172"/>
    </location>
</feature>
<proteinExistence type="predicted"/>
<evidence type="ECO:0000313" key="3">
    <source>
        <dbReference type="Proteomes" id="UP000078389"/>
    </source>
</evidence>